<protein>
    <submittedName>
        <fullName evidence="1">Predicted protein</fullName>
    </submittedName>
</protein>
<gene>
    <name evidence="1" type="ORF">LEMA_uP025840.1</name>
</gene>
<accession>E4ZV06</accession>
<dbReference type="HOGENOM" id="CLU_3160120_0_0_1"/>
<dbReference type="InParanoid" id="E4ZV06"/>
<keyword evidence="2" id="KW-1185">Reference proteome</keyword>
<evidence type="ECO:0000313" key="1">
    <source>
        <dbReference type="EMBL" id="CBX95432.1"/>
    </source>
</evidence>
<dbReference type="EMBL" id="FP929127">
    <property type="protein sequence ID" value="CBX95432.1"/>
    <property type="molecule type" value="Genomic_DNA"/>
</dbReference>
<proteinExistence type="predicted"/>
<organism evidence="2">
    <name type="scientific">Leptosphaeria maculans (strain JN3 / isolate v23.1.3 / race Av1-4-5-6-7-8)</name>
    <name type="common">Blackleg fungus</name>
    <name type="synonym">Phoma lingam</name>
    <dbReference type="NCBI Taxonomy" id="985895"/>
    <lineage>
        <taxon>Eukaryota</taxon>
        <taxon>Fungi</taxon>
        <taxon>Dikarya</taxon>
        <taxon>Ascomycota</taxon>
        <taxon>Pezizomycotina</taxon>
        <taxon>Dothideomycetes</taxon>
        <taxon>Pleosporomycetidae</taxon>
        <taxon>Pleosporales</taxon>
        <taxon>Pleosporineae</taxon>
        <taxon>Leptosphaeriaceae</taxon>
        <taxon>Plenodomus</taxon>
        <taxon>Plenodomus lingam/Leptosphaeria maculans species complex</taxon>
    </lineage>
</organism>
<evidence type="ECO:0000313" key="2">
    <source>
        <dbReference type="Proteomes" id="UP000002668"/>
    </source>
</evidence>
<dbReference type="VEuPathDB" id="FungiDB:LEMA_uP025840.1"/>
<dbReference type="AlphaFoldDB" id="E4ZV06"/>
<reference evidence="2" key="1">
    <citation type="journal article" date="2011" name="Nat. Commun.">
        <title>Effector diversification within compartments of the Leptosphaeria maculans genome affected by Repeat-Induced Point mutations.</title>
        <authorList>
            <person name="Rouxel T."/>
            <person name="Grandaubert J."/>
            <person name="Hane J.K."/>
            <person name="Hoede C."/>
            <person name="van de Wouw A.P."/>
            <person name="Couloux A."/>
            <person name="Dominguez V."/>
            <person name="Anthouard V."/>
            <person name="Bally P."/>
            <person name="Bourras S."/>
            <person name="Cozijnsen A.J."/>
            <person name="Ciuffetti L.M."/>
            <person name="Degrave A."/>
            <person name="Dilmaghani A."/>
            <person name="Duret L."/>
            <person name="Fudal I."/>
            <person name="Goodwin S.B."/>
            <person name="Gout L."/>
            <person name="Glaser N."/>
            <person name="Linglin J."/>
            <person name="Kema G.H.J."/>
            <person name="Lapalu N."/>
            <person name="Lawrence C.B."/>
            <person name="May K."/>
            <person name="Meyer M."/>
            <person name="Ollivier B."/>
            <person name="Poulain J."/>
            <person name="Schoch C.L."/>
            <person name="Simon A."/>
            <person name="Spatafora J.W."/>
            <person name="Stachowiak A."/>
            <person name="Turgeon B.G."/>
            <person name="Tyler B.M."/>
            <person name="Vincent D."/>
            <person name="Weissenbach J."/>
            <person name="Amselem J."/>
            <person name="Quesneville H."/>
            <person name="Oliver R.P."/>
            <person name="Wincker P."/>
            <person name="Balesdent M.-H."/>
            <person name="Howlett B.J."/>
        </authorList>
    </citation>
    <scope>NUCLEOTIDE SEQUENCE [LARGE SCALE GENOMIC DNA]</scope>
    <source>
        <strain evidence="2">JN3 / isolate v23.1.3 / race Av1-4-5-6-7-8</strain>
    </source>
</reference>
<dbReference type="Proteomes" id="UP000002668">
    <property type="component" value="Genome"/>
</dbReference>
<sequence length="48" mass="5830">MAWVLFAVPKYDPYRAGRYARVSYVRVNWNEWAQHEDEDEDEDAMRGH</sequence>
<name>E4ZV06_LEPMJ</name>